<dbReference type="GeneID" id="91469345"/>
<dbReference type="Proteomes" id="UP000649259">
    <property type="component" value="Unassembled WGS sequence"/>
</dbReference>
<protein>
    <submittedName>
        <fullName evidence="2">Uncharacterized protein</fullName>
    </submittedName>
</protein>
<gene>
    <name evidence="2" type="ORF">Saso_14180</name>
</gene>
<evidence type="ECO:0000256" key="1">
    <source>
        <dbReference type="SAM" id="MobiDB-lite"/>
    </source>
</evidence>
<comment type="caution">
    <text evidence="2">The sequence shown here is derived from an EMBL/GenBank/DDBJ whole genome shotgun (WGS) entry which is preliminary data.</text>
</comment>
<dbReference type="RefSeq" id="WP_189927428.1">
    <property type="nucleotide sequence ID" value="NZ_BMSI01000017.1"/>
</dbReference>
<reference evidence="3" key="1">
    <citation type="submission" date="2023-07" db="EMBL/GenBank/DDBJ databases">
        <title>Whole genome shotgun sequence of Streptomyces cacaoi subsp. asoensis NBRC 13813.</title>
        <authorList>
            <person name="Komaki H."/>
            <person name="Tamura T."/>
        </authorList>
    </citation>
    <scope>NUCLEOTIDE SEQUENCE [LARGE SCALE GENOMIC DNA]</scope>
    <source>
        <strain evidence="3">NBRC 13813</strain>
    </source>
</reference>
<keyword evidence="3" id="KW-1185">Reference proteome</keyword>
<feature type="compositionally biased region" description="Low complexity" evidence="1">
    <location>
        <begin position="94"/>
        <end position="108"/>
    </location>
</feature>
<name>A0ABQ3RV75_9ACTN</name>
<evidence type="ECO:0000313" key="2">
    <source>
        <dbReference type="EMBL" id="GHI59768.1"/>
    </source>
</evidence>
<dbReference type="EMBL" id="BNEB01000002">
    <property type="protein sequence ID" value="GHI59768.1"/>
    <property type="molecule type" value="Genomic_DNA"/>
</dbReference>
<evidence type="ECO:0000313" key="3">
    <source>
        <dbReference type="Proteomes" id="UP000649259"/>
    </source>
</evidence>
<organism evidence="2 3">
    <name type="scientific">Streptomyces asoensis</name>
    <dbReference type="NCBI Taxonomy" id="249586"/>
    <lineage>
        <taxon>Bacteria</taxon>
        <taxon>Bacillati</taxon>
        <taxon>Actinomycetota</taxon>
        <taxon>Actinomycetes</taxon>
        <taxon>Kitasatosporales</taxon>
        <taxon>Streptomycetaceae</taxon>
        <taxon>Streptomyces</taxon>
    </lineage>
</organism>
<accession>A0ABQ3RV75</accession>
<proteinExistence type="predicted"/>
<feature type="region of interest" description="Disordered" evidence="1">
    <location>
        <begin position="90"/>
        <end position="124"/>
    </location>
</feature>
<sequence length="151" mass="16720">MDIDRYLGPGHRTAALVTSHGLRTADAAVRLAEVERFHERREELAASLTHRWGAPYHWGLQTVRLRTATEEIPEPWAGLSLRADDVYLWRTDRAPQPADQGPPAGQEPPADRAPGTDPAGEYGRWVALGVADRDPCDEVRLLLVVTDTDPP</sequence>